<dbReference type="InterPro" id="IPR036291">
    <property type="entry name" value="NAD(P)-bd_dom_sf"/>
</dbReference>
<dbReference type="Gene3D" id="3.40.50.720">
    <property type="entry name" value="NAD(P)-binding Rossmann-like Domain"/>
    <property type="match status" value="1"/>
</dbReference>
<dbReference type="Gene3D" id="1.10.1040.50">
    <property type="match status" value="1"/>
</dbReference>
<dbReference type="Pfam" id="PF00378">
    <property type="entry name" value="ECH_1"/>
    <property type="match status" value="1"/>
</dbReference>
<evidence type="ECO:0000256" key="7">
    <source>
        <dbReference type="ARBA" id="ARBA00023098"/>
    </source>
</evidence>
<evidence type="ECO:0000256" key="11">
    <source>
        <dbReference type="ARBA" id="ARBA00023268"/>
    </source>
</evidence>
<dbReference type="PANTHER" id="PTHR23309">
    <property type="entry name" value="3-HYDROXYACYL-COA DEHYROGENASE"/>
    <property type="match status" value="1"/>
</dbReference>
<comment type="similarity">
    <text evidence="12">Belongs to the enoyl-CoA hydratase/isomerase family.</text>
</comment>
<dbReference type="PhylomeDB" id="A0A0D2X5J3"/>
<dbReference type="GO" id="GO:0006635">
    <property type="term" value="P:fatty acid beta-oxidation"/>
    <property type="evidence" value="ECO:0007669"/>
    <property type="project" value="UniProtKB-UniPathway"/>
</dbReference>
<feature type="domain" description="3-hydroxyacyl-CoA dehydrogenase C-terminal" evidence="13">
    <location>
        <begin position="487"/>
        <end position="585"/>
    </location>
</feature>
<comment type="subcellular location">
    <subcellularLocation>
        <location evidence="1">Peroxisome</location>
    </subcellularLocation>
</comment>
<dbReference type="InterPro" id="IPR029045">
    <property type="entry name" value="ClpP/crotonase-like_dom_sf"/>
</dbReference>
<dbReference type="SUPFAM" id="SSF48179">
    <property type="entry name" value="6-phosphogluconate dehydrogenase C-terminal domain-like"/>
    <property type="match status" value="2"/>
</dbReference>
<dbReference type="GO" id="GO:0016853">
    <property type="term" value="F:isomerase activity"/>
    <property type="evidence" value="ECO:0007669"/>
    <property type="project" value="UniProtKB-KW"/>
</dbReference>
<comment type="pathway">
    <text evidence="2">Lipid metabolism; fatty acid beta-oxidation.</text>
</comment>
<keyword evidence="9" id="KW-0413">Isomerase</keyword>
<dbReference type="Pfam" id="PF02737">
    <property type="entry name" value="3HCDH_N"/>
    <property type="match status" value="1"/>
</dbReference>
<proteinExistence type="inferred from homology"/>
<dbReference type="Proteomes" id="UP000008743">
    <property type="component" value="Unassembled WGS sequence"/>
</dbReference>
<accession>A0A0D2X5J3</accession>
<dbReference type="OrthoDB" id="2018133at2759"/>
<evidence type="ECO:0000259" key="14">
    <source>
        <dbReference type="Pfam" id="PF02737"/>
    </source>
</evidence>
<evidence type="ECO:0000256" key="5">
    <source>
        <dbReference type="ARBA" id="ARBA00023002"/>
    </source>
</evidence>
<name>A0A0D2X5J3_CAPO3</name>
<evidence type="ECO:0000256" key="6">
    <source>
        <dbReference type="ARBA" id="ARBA00023027"/>
    </source>
</evidence>
<dbReference type="InterPro" id="IPR006176">
    <property type="entry name" value="3-OHacyl-CoA_DH_NAD-bd"/>
</dbReference>
<organism evidence="15 16">
    <name type="scientific">Capsaspora owczarzaki (strain ATCC 30864)</name>
    <dbReference type="NCBI Taxonomy" id="595528"/>
    <lineage>
        <taxon>Eukaryota</taxon>
        <taxon>Filasterea</taxon>
        <taxon>Capsaspora</taxon>
    </lineage>
</organism>
<dbReference type="OMA" id="YNGAAMG"/>
<dbReference type="InParanoid" id="A0A0D2X5J3"/>
<dbReference type="InterPro" id="IPR006108">
    <property type="entry name" value="3HC_DH_C"/>
</dbReference>
<dbReference type="InterPro" id="IPR018376">
    <property type="entry name" value="Enoyl-CoA_hyd/isom_CS"/>
</dbReference>
<dbReference type="InterPro" id="IPR001753">
    <property type="entry name" value="Enoyl-CoA_hydra/iso"/>
</dbReference>
<keyword evidence="8" id="KW-0576">Peroxisome</keyword>
<dbReference type="Gene3D" id="3.90.226.10">
    <property type="entry name" value="2-enoyl-CoA Hydratase, Chain A, domain 1"/>
    <property type="match status" value="1"/>
</dbReference>
<dbReference type="GO" id="GO:0016616">
    <property type="term" value="F:oxidoreductase activity, acting on the CH-OH group of donors, NAD or NADP as acceptor"/>
    <property type="evidence" value="ECO:0007669"/>
    <property type="project" value="InterPro"/>
</dbReference>
<dbReference type="GO" id="GO:0004300">
    <property type="term" value="F:enoyl-CoA hydratase activity"/>
    <property type="evidence" value="ECO:0007669"/>
    <property type="project" value="UniProtKB-ARBA"/>
</dbReference>
<evidence type="ECO:0000313" key="16">
    <source>
        <dbReference type="Proteomes" id="UP000008743"/>
    </source>
</evidence>
<evidence type="ECO:0000256" key="8">
    <source>
        <dbReference type="ARBA" id="ARBA00023140"/>
    </source>
</evidence>
<keyword evidence="7" id="KW-0443">Lipid metabolism</keyword>
<reference evidence="16" key="1">
    <citation type="submission" date="2011-02" db="EMBL/GenBank/DDBJ databases">
        <title>The Genome Sequence of Capsaspora owczarzaki ATCC 30864.</title>
        <authorList>
            <person name="Russ C."/>
            <person name="Cuomo C."/>
            <person name="Burger G."/>
            <person name="Gray M.W."/>
            <person name="Holland P.W.H."/>
            <person name="King N."/>
            <person name="Lang F.B.F."/>
            <person name="Roger A.J."/>
            <person name="Ruiz-Trillo I."/>
            <person name="Young S.K."/>
            <person name="Zeng Q."/>
            <person name="Gargeya S."/>
            <person name="Alvarado L."/>
            <person name="Berlin A."/>
            <person name="Chapman S.B."/>
            <person name="Chen Z."/>
            <person name="Freedman E."/>
            <person name="Gellesch M."/>
            <person name="Goldberg J."/>
            <person name="Griggs A."/>
            <person name="Gujja S."/>
            <person name="Heilman E."/>
            <person name="Heiman D."/>
            <person name="Howarth C."/>
            <person name="Mehta T."/>
            <person name="Neiman D."/>
            <person name="Pearson M."/>
            <person name="Roberts A."/>
            <person name="Saif S."/>
            <person name="Shea T."/>
            <person name="Shenoy N."/>
            <person name="Sisk P."/>
            <person name="Stolte C."/>
            <person name="Sykes S."/>
            <person name="White J."/>
            <person name="Yandava C."/>
            <person name="Haas B."/>
            <person name="Nusbaum C."/>
            <person name="Birren B."/>
        </authorList>
    </citation>
    <scope>NUCLEOTIDE SEQUENCE</scope>
    <source>
        <strain evidence="16">ATCC 30864</strain>
    </source>
</reference>
<keyword evidence="11" id="KW-0511">Multifunctional enzyme</keyword>
<evidence type="ECO:0000256" key="9">
    <source>
        <dbReference type="ARBA" id="ARBA00023235"/>
    </source>
</evidence>
<dbReference type="UniPathway" id="UPA00659"/>
<evidence type="ECO:0000256" key="3">
    <source>
        <dbReference type="ARBA" id="ARBA00008750"/>
    </source>
</evidence>
<evidence type="ECO:0000256" key="4">
    <source>
        <dbReference type="ARBA" id="ARBA00022832"/>
    </source>
</evidence>
<evidence type="ECO:0000256" key="12">
    <source>
        <dbReference type="RuleBase" id="RU003707"/>
    </source>
</evidence>
<dbReference type="FunFam" id="1.10.1040.50:FF:000006">
    <property type="entry name" value="Peroxisomal bifunctional enzyme"/>
    <property type="match status" value="1"/>
</dbReference>
<keyword evidence="10" id="KW-0456">Lyase</keyword>
<evidence type="ECO:0000256" key="10">
    <source>
        <dbReference type="ARBA" id="ARBA00023239"/>
    </source>
</evidence>
<sequence>MAHVSITLRQSIAVLSISNPPVNTLNHAVRHGIVRSVREAISDARVQALVLVGAGRSFPAGADIKEFRGGQALNAPVLTEVCDVLEQSPKPIVAALHGTALGGGLELALGCHYRVALDSAHLGLPEVHLGILPGAGGTQRLPRLIGLQRALDLIVSGQHISAAAALKLGLIDQIFQAGAPAAAEGTLLDRAVEYAQGIASRPLDGRRVSELVPRDKSTFDQSDVWDKALATVKAQHRGYDAPIRIVEAVRAAAQLPFKQGMAKEYELVVNLMKGPQASALQHLFFAEREVGTVPGLNPSLAKPVRSVGVLGAGTMGAGIAMVFLNAKIPVVLLDTKQEFLDRGLAGIRAVYASDVKKGKLTEEALAKRLALLTPTLDYAAFANVDLAIEAVFENMDIKKQVFAKLDAVCKPEAILASNTSTLNIDEMAAATKRPEQFIGTHFFSPANVMRLLENVRGKKSSPSTIATVMALSKTIKKVGVLVGNCDGFVGNRMLEGYAREASFMLEEGALPAQVDKVLTSFGMAMGPFQMGDLAGNDVGWRIRQGKGMTNPATRPAKEGRYCELGDKLCELGRFGQKAGAGWYKYEQGQRKAIPDDAVAKLIEAHSSSKGIARRSISDEEIFERCMYPLINEGFKVLEEGIALRPGDIDIIWAYGYGFPRYRGGPMHVAQTIGLKKIYTALAKYSKQFPTSHHFVPSKLLQTLAETNTTLEQHLATKSKL</sequence>
<dbReference type="STRING" id="595528.A0A0D2X5J3"/>
<gene>
    <name evidence="15" type="ORF">CAOG_007982</name>
</gene>
<protein>
    <submittedName>
        <fullName evidence="15">Peroxisomal bifunctional enzyme</fullName>
    </submittedName>
</protein>
<dbReference type="InterPro" id="IPR008927">
    <property type="entry name" value="6-PGluconate_DH-like_C_sf"/>
</dbReference>
<dbReference type="FunFam" id="3.40.50.720:FF:000009">
    <property type="entry name" value="Fatty oxidation complex, alpha subunit"/>
    <property type="match status" value="1"/>
</dbReference>
<evidence type="ECO:0000256" key="2">
    <source>
        <dbReference type="ARBA" id="ARBA00005005"/>
    </source>
</evidence>
<evidence type="ECO:0000256" key="1">
    <source>
        <dbReference type="ARBA" id="ARBA00004275"/>
    </source>
</evidence>
<evidence type="ECO:0000313" key="15">
    <source>
        <dbReference type="EMBL" id="KJE97909.1"/>
    </source>
</evidence>
<dbReference type="CDD" id="cd06558">
    <property type="entry name" value="crotonase-like"/>
    <property type="match status" value="1"/>
</dbReference>
<feature type="domain" description="3-hydroxyacyl-CoA dehydrogenase C-terminal" evidence="13">
    <location>
        <begin position="622"/>
        <end position="707"/>
    </location>
</feature>
<dbReference type="EMBL" id="KE346376">
    <property type="protein sequence ID" value="KJE97909.1"/>
    <property type="molecule type" value="Genomic_DNA"/>
</dbReference>
<comment type="similarity">
    <text evidence="3">In the N-terminal section; belongs to the enoyl-CoA hydratase/isomerase family.</text>
</comment>
<keyword evidence="16" id="KW-1185">Reference proteome</keyword>
<dbReference type="eggNOG" id="KOG1683">
    <property type="taxonomic scope" value="Eukaryota"/>
</dbReference>
<dbReference type="GO" id="GO:0005777">
    <property type="term" value="C:peroxisome"/>
    <property type="evidence" value="ECO:0007669"/>
    <property type="project" value="UniProtKB-SubCell"/>
</dbReference>
<keyword evidence="5" id="KW-0560">Oxidoreductase</keyword>
<keyword evidence="4" id="KW-0276">Fatty acid metabolism</keyword>
<dbReference type="PROSITE" id="PS00166">
    <property type="entry name" value="ENOYL_COA_HYDRATASE"/>
    <property type="match status" value="1"/>
</dbReference>
<dbReference type="GO" id="GO:0070403">
    <property type="term" value="F:NAD+ binding"/>
    <property type="evidence" value="ECO:0007669"/>
    <property type="project" value="InterPro"/>
</dbReference>
<keyword evidence="6" id="KW-0520">NAD</keyword>
<dbReference type="SUPFAM" id="SSF51735">
    <property type="entry name" value="NAD(P)-binding Rossmann-fold domains"/>
    <property type="match status" value="1"/>
</dbReference>
<feature type="domain" description="3-hydroxyacyl-CoA dehydrogenase NAD binding" evidence="14">
    <location>
        <begin position="307"/>
        <end position="484"/>
    </location>
</feature>
<evidence type="ECO:0000259" key="13">
    <source>
        <dbReference type="Pfam" id="PF00725"/>
    </source>
</evidence>
<dbReference type="Pfam" id="PF00725">
    <property type="entry name" value="3HCDH"/>
    <property type="match status" value="2"/>
</dbReference>
<dbReference type="RefSeq" id="XP_004342583.1">
    <property type="nucleotide sequence ID" value="XM_004342534.1"/>
</dbReference>
<dbReference type="SUPFAM" id="SSF52096">
    <property type="entry name" value="ClpP/crotonase"/>
    <property type="match status" value="1"/>
</dbReference>
<dbReference type="AlphaFoldDB" id="A0A0D2X5J3"/>